<dbReference type="InterPro" id="IPR003439">
    <property type="entry name" value="ABC_transporter-like_ATP-bd"/>
</dbReference>
<evidence type="ECO:0000256" key="1">
    <source>
        <dbReference type="ARBA" id="ARBA00005417"/>
    </source>
</evidence>
<accession>A0A542ELP9</accession>
<dbReference type="SUPFAM" id="SSF52540">
    <property type="entry name" value="P-loop containing nucleoside triphosphate hydrolases"/>
    <property type="match status" value="1"/>
</dbReference>
<dbReference type="PROSITE" id="PS50893">
    <property type="entry name" value="ABC_TRANSPORTER_2"/>
    <property type="match status" value="1"/>
</dbReference>
<dbReference type="SMART" id="SM00382">
    <property type="entry name" value="AAA"/>
    <property type="match status" value="1"/>
</dbReference>
<comment type="similarity">
    <text evidence="1">Belongs to the ABC transporter superfamily.</text>
</comment>
<evidence type="ECO:0000256" key="3">
    <source>
        <dbReference type="ARBA" id="ARBA00022741"/>
    </source>
</evidence>
<dbReference type="RefSeq" id="WP_141851885.1">
    <property type="nucleotide sequence ID" value="NZ_BAAAKA010000008.1"/>
</dbReference>
<keyword evidence="7" id="KW-1185">Reference proteome</keyword>
<dbReference type="PROSITE" id="PS00211">
    <property type="entry name" value="ABC_TRANSPORTER_1"/>
    <property type="match status" value="1"/>
</dbReference>
<dbReference type="InterPro" id="IPR017871">
    <property type="entry name" value="ABC_transporter-like_CS"/>
</dbReference>
<organism evidence="6 7">
    <name type="scientific">Kribbella jejuensis</name>
    <dbReference type="NCBI Taxonomy" id="236068"/>
    <lineage>
        <taxon>Bacteria</taxon>
        <taxon>Bacillati</taxon>
        <taxon>Actinomycetota</taxon>
        <taxon>Actinomycetes</taxon>
        <taxon>Propionibacteriales</taxon>
        <taxon>Kribbellaceae</taxon>
        <taxon>Kribbella</taxon>
    </lineage>
</organism>
<dbReference type="AlphaFoldDB" id="A0A542ELP9"/>
<dbReference type="InterPro" id="IPR050319">
    <property type="entry name" value="ABC_transp_ATP-bind"/>
</dbReference>
<dbReference type="PANTHER" id="PTHR43776:SF7">
    <property type="entry name" value="D,D-DIPEPTIDE TRANSPORT ATP-BINDING PROTEIN DDPF-RELATED"/>
    <property type="match status" value="1"/>
</dbReference>
<keyword evidence="2" id="KW-0813">Transport</keyword>
<evidence type="ECO:0000313" key="7">
    <source>
        <dbReference type="Proteomes" id="UP000316298"/>
    </source>
</evidence>
<keyword evidence="4 6" id="KW-0067">ATP-binding</keyword>
<evidence type="ECO:0000256" key="4">
    <source>
        <dbReference type="ARBA" id="ARBA00022840"/>
    </source>
</evidence>
<dbReference type="GO" id="GO:0005524">
    <property type="term" value="F:ATP binding"/>
    <property type="evidence" value="ECO:0007669"/>
    <property type="project" value="UniProtKB-KW"/>
</dbReference>
<dbReference type="PANTHER" id="PTHR43776">
    <property type="entry name" value="TRANSPORT ATP-BINDING PROTEIN"/>
    <property type="match status" value="1"/>
</dbReference>
<dbReference type="Gene3D" id="3.40.50.300">
    <property type="entry name" value="P-loop containing nucleotide triphosphate hydrolases"/>
    <property type="match status" value="1"/>
</dbReference>
<evidence type="ECO:0000256" key="2">
    <source>
        <dbReference type="ARBA" id="ARBA00022448"/>
    </source>
</evidence>
<dbReference type="Proteomes" id="UP000316298">
    <property type="component" value="Unassembled WGS sequence"/>
</dbReference>
<keyword evidence="3" id="KW-0547">Nucleotide-binding</keyword>
<feature type="domain" description="ABC transporter" evidence="5">
    <location>
        <begin position="4"/>
        <end position="235"/>
    </location>
</feature>
<sequence>MSELCFDDVRVTYGRTAAVDGVSLTVPAGHIVGLVGESGSGKSTLARAAVGLAPLDGGQILLDGRPVPTRGRQRPLQLVFQDPYSSLDPRMRIGESIAEIIPPGGSRAERRAEVERLLGLVHLDPAQAGSYPSQLSGGQRQRVALARALAGRPRVVIADEITSALDVSIQGAVLNLVRELQRELGLTILFISHNLAVVRYVSTQLAVMYRGRIVEHGPTDRVLAEPRDDYTRELLAAVPGPKALTHRSKP</sequence>
<protein>
    <submittedName>
        <fullName evidence="6">Peptide/nickel transport system ATP-binding protein</fullName>
    </submittedName>
</protein>
<dbReference type="GO" id="GO:0055085">
    <property type="term" value="P:transmembrane transport"/>
    <property type="evidence" value="ECO:0007669"/>
    <property type="project" value="UniProtKB-ARBA"/>
</dbReference>
<dbReference type="InterPro" id="IPR027417">
    <property type="entry name" value="P-loop_NTPase"/>
</dbReference>
<dbReference type="InterPro" id="IPR003593">
    <property type="entry name" value="AAA+_ATPase"/>
</dbReference>
<evidence type="ECO:0000259" key="5">
    <source>
        <dbReference type="PROSITE" id="PS50893"/>
    </source>
</evidence>
<comment type="caution">
    <text evidence="6">The sequence shown here is derived from an EMBL/GenBank/DDBJ whole genome shotgun (WGS) entry which is preliminary data.</text>
</comment>
<dbReference type="OrthoDB" id="5357528at2"/>
<gene>
    <name evidence="6" type="ORF">FB475_0360</name>
</gene>
<dbReference type="CDD" id="cd03257">
    <property type="entry name" value="ABC_NikE_OppD_transporters"/>
    <property type="match status" value="1"/>
</dbReference>
<evidence type="ECO:0000313" key="6">
    <source>
        <dbReference type="EMBL" id="TQJ16267.1"/>
    </source>
</evidence>
<dbReference type="EMBL" id="VFMM01000001">
    <property type="protein sequence ID" value="TQJ16267.1"/>
    <property type="molecule type" value="Genomic_DNA"/>
</dbReference>
<proteinExistence type="inferred from homology"/>
<name>A0A542ELP9_9ACTN</name>
<dbReference type="GO" id="GO:0016887">
    <property type="term" value="F:ATP hydrolysis activity"/>
    <property type="evidence" value="ECO:0007669"/>
    <property type="project" value="InterPro"/>
</dbReference>
<reference evidence="6 7" key="1">
    <citation type="submission" date="2019-06" db="EMBL/GenBank/DDBJ databases">
        <title>Sequencing the genomes of 1000 actinobacteria strains.</title>
        <authorList>
            <person name="Klenk H.-P."/>
        </authorList>
    </citation>
    <scope>NUCLEOTIDE SEQUENCE [LARGE SCALE GENOMIC DNA]</scope>
    <source>
        <strain evidence="6 7">DSM 17305</strain>
    </source>
</reference>
<dbReference type="Pfam" id="PF00005">
    <property type="entry name" value="ABC_tran"/>
    <property type="match status" value="1"/>
</dbReference>